<name>A0A251MV62_PRUPE</name>
<dbReference type="EMBL" id="CM007658">
    <property type="protein sequence ID" value="ONH90982.1"/>
    <property type="molecule type" value="Genomic_DNA"/>
</dbReference>
<organism evidence="2 3">
    <name type="scientific">Prunus persica</name>
    <name type="common">Peach</name>
    <name type="synonym">Amygdalus persica</name>
    <dbReference type="NCBI Taxonomy" id="3760"/>
    <lineage>
        <taxon>Eukaryota</taxon>
        <taxon>Viridiplantae</taxon>
        <taxon>Streptophyta</taxon>
        <taxon>Embryophyta</taxon>
        <taxon>Tracheophyta</taxon>
        <taxon>Spermatophyta</taxon>
        <taxon>Magnoliopsida</taxon>
        <taxon>eudicotyledons</taxon>
        <taxon>Gunneridae</taxon>
        <taxon>Pentapetalae</taxon>
        <taxon>rosids</taxon>
        <taxon>fabids</taxon>
        <taxon>Rosales</taxon>
        <taxon>Rosaceae</taxon>
        <taxon>Amygdaloideae</taxon>
        <taxon>Amygdaleae</taxon>
        <taxon>Prunus</taxon>
    </lineage>
</organism>
<sequence>MEIPERNREPLDIPEGSRKDDFEEKVNPFHEAGNHDDGDRGGLEGAVRSNSSVSSLNLDIPSVFDRCLEDDCEICFEVEKSFDFDNVYGESKQDESSVILKAVDQEKVGSELLKEHNPYKFEGKVIQESLEGTIRDEMTSCDTSKYVDFLGVDAFVLKIAKNFVDRVNLMAFGLNSFWAARLYTVHNLKCSRRIKYSKYLYLWSGKVQFQGQSSIDSLCKWRLCLDSFQQKVGIKGRILHNPVELTQENKHKYSRAVRYSKSFKLLMEYIQHTSLFGKEEFSFKFLMESSLITV</sequence>
<dbReference type="Proteomes" id="UP000006882">
    <property type="component" value="Chromosome G8"/>
</dbReference>
<keyword evidence="3" id="KW-1185">Reference proteome</keyword>
<feature type="region of interest" description="Disordered" evidence="1">
    <location>
        <begin position="1"/>
        <end position="48"/>
    </location>
</feature>
<gene>
    <name evidence="2" type="ORF">PRUPE_8G086900</name>
</gene>
<protein>
    <submittedName>
        <fullName evidence="2">Uncharacterized protein</fullName>
    </submittedName>
</protein>
<evidence type="ECO:0000313" key="2">
    <source>
        <dbReference type="EMBL" id="ONH90982.1"/>
    </source>
</evidence>
<reference evidence="2 3" key="1">
    <citation type="journal article" date="2013" name="Nat. Genet.">
        <title>The high-quality draft genome of peach (Prunus persica) identifies unique patterns of genetic diversity, domestication and genome evolution.</title>
        <authorList>
            <consortium name="International Peach Genome Initiative"/>
            <person name="Verde I."/>
            <person name="Abbott A.G."/>
            <person name="Scalabrin S."/>
            <person name="Jung S."/>
            <person name="Shu S."/>
            <person name="Marroni F."/>
            <person name="Zhebentyayeva T."/>
            <person name="Dettori M.T."/>
            <person name="Grimwood J."/>
            <person name="Cattonaro F."/>
            <person name="Zuccolo A."/>
            <person name="Rossini L."/>
            <person name="Jenkins J."/>
            <person name="Vendramin E."/>
            <person name="Meisel L.A."/>
            <person name="Decroocq V."/>
            <person name="Sosinski B."/>
            <person name="Prochnik S."/>
            <person name="Mitros T."/>
            <person name="Policriti A."/>
            <person name="Cipriani G."/>
            <person name="Dondini L."/>
            <person name="Ficklin S."/>
            <person name="Goodstein D.M."/>
            <person name="Xuan P."/>
            <person name="Del Fabbro C."/>
            <person name="Aramini V."/>
            <person name="Copetti D."/>
            <person name="Gonzalez S."/>
            <person name="Horner D.S."/>
            <person name="Falchi R."/>
            <person name="Lucas S."/>
            <person name="Mica E."/>
            <person name="Maldonado J."/>
            <person name="Lazzari B."/>
            <person name="Bielenberg D."/>
            <person name="Pirona R."/>
            <person name="Miculan M."/>
            <person name="Barakat A."/>
            <person name="Testolin R."/>
            <person name="Stella A."/>
            <person name="Tartarini S."/>
            <person name="Tonutti P."/>
            <person name="Arus P."/>
            <person name="Orellana A."/>
            <person name="Wells C."/>
            <person name="Main D."/>
            <person name="Vizzotto G."/>
            <person name="Silva H."/>
            <person name="Salamini F."/>
            <person name="Schmutz J."/>
            <person name="Morgante M."/>
            <person name="Rokhsar D.S."/>
        </authorList>
    </citation>
    <scope>NUCLEOTIDE SEQUENCE [LARGE SCALE GENOMIC DNA]</scope>
    <source>
        <strain evidence="3">cv. Nemared</strain>
    </source>
</reference>
<feature type="compositionally biased region" description="Basic and acidic residues" evidence="1">
    <location>
        <begin position="1"/>
        <end position="42"/>
    </location>
</feature>
<dbReference type="Gramene" id="ONH90982">
    <property type="protein sequence ID" value="ONH90982"/>
    <property type="gene ID" value="PRUPE_8G086900"/>
</dbReference>
<proteinExistence type="predicted"/>
<evidence type="ECO:0000313" key="3">
    <source>
        <dbReference type="Proteomes" id="UP000006882"/>
    </source>
</evidence>
<dbReference type="AlphaFoldDB" id="A0A251MV62"/>
<accession>A0A251MV62</accession>
<evidence type="ECO:0000256" key="1">
    <source>
        <dbReference type="SAM" id="MobiDB-lite"/>
    </source>
</evidence>